<reference evidence="13" key="1">
    <citation type="submission" date="2021-01" db="EMBL/GenBank/DDBJ databases">
        <authorList>
            <person name="Eckstrom K.M.E."/>
        </authorList>
    </citation>
    <scope>NUCLEOTIDE SEQUENCE</scope>
    <source>
        <strain evidence="13">UVCC 0001</strain>
    </source>
</reference>
<evidence type="ECO:0000256" key="9">
    <source>
        <dbReference type="ARBA" id="ARBA00048605"/>
    </source>
</evidence>
<comment type="catalytic activity">
    <reaction evidence="9">
        <text>N(4)-(alpha-D-Man-(1-&gt;2)-alpha-D-Man-(1-&gt;2)-alpha-D-Man-(1-&gt;3)-[alpha-D-Man-(1-&gt;2)-alpha-D-Man-(1-&gt;3)-[alpha-D-Man-(1-&gt;2)-alpha-D-Man-(1-&gt;6)]-alpha-D-Man-(1-&gt;6)]-beta-D-Man-(1-&gt;4)-beta-D-GlcNAc-(1-&gt;4)-beta-D-GlcNAc)-L-asparaginyl-[protein] (N-glucan mannose isomer 9A1,2,3B1,2,3) + 4 H2O = N(4)-(alpha-D-Man-(1-&gt;3)-[alpha-D-Man-(1-&gt;3)-[alpha-D-Man-(1-&gt;6)]-alpha-D-Man-(1-&gt;6)]-beta-D-Man-(1-&gt;4)-beta-D-GlcNAc-(1-&gt;4)-beta-D-GlcNAc)-L-asparaginyl-[protein] (N-glucan mannose isomer 5A1,2) + 4 beta-D-mannose</text>
        <dbReference type="Rhea" id="RHEA:56008"/>
        <dbReference type="Rhea" id="RHEA-COMP:14356"/>
        <dbReference type="Rhea" id="RHEA-COMP:14367"/>
        <dbReference type="ChEBI" id="CHEBI:15377"/>
        <dbReference type="ChEBI" id="CHEBI:28563"/>
        <dbReference type="ChEBI" id="CHEBI:59087"/>
        <dbReference type="ChEBI" id="CHEBI:139493"/>
        <dbReference type="EC" id="3.2.1.113"/>
    </reaction>
</comment>
<evidence type="ECO:0000256" key="2">
    <source>
        <dbReference type="ARBA" id="ARBA00004922"/>
    </source>
</evidence>
<feature type="region of interest" description="Disordered" evidence="12">
    <location>
        <begin position="1"/>
        <end position="32"/>
    </location>
</feature>
<dbReference type="GO" id="GO:0005783">
    <property type="term" value="C:endoplasmic reticulum"/>
    <property type="evidence" value="ECO:0007669"/>
    <property type="project" value="TreeGrafter"/>
</dbReference>
<evidence type="ECO:0000256" key="12">
    <source>
        <dbReference type="SAM" id="MobiDB-lite"/>
    </source>
</evidence>
<name>A0AAD9MPA4_PROWI</name>
<dbReference type="EC" id="3.2.1.-" evidence="11"/>
<dbReference type="SUPFAM" id="SSF48225">
    <property type="entry name" value="Seven-hairpin glycosidases"/>
    <property type="match status" value="1"/>
</dbReference>
<dbReference type="PANTHER" id="PTHR11742:SF55">
    <property type="entry name" value="ENDOPLASMIC RETICULUM MANNOSYL-OLIGOSACCHARIDE 1,2-ALPHA-MANNOSIDASE"/>
    <property type="match status" value="1"/>
</dbReference>
<proteinExistence type="inferred from homology"/>
<dbReference type="GO" id="GO:0005975">
    <property type="term" value="P:carbohydrate metabolic process"/>
    <property type="evidence" value="ECO:0007669"/>
    <property type="project" value="InterPro"/>
</dbReference>
<keyword evidence="6" id="KW-0106">Calcium</keyword>
<dbReference type="InterPro" id="IPR036026">
    <property type="entry name" value="Seven-hairpin_glycosidases"/>
</dbReference>
<evidence type="ECO:0000256" key="1">
    <source>
        <dbReference type="ARBA" id="ARBA00001913"/>
    </source>
</evidence>
<evidence type="ECO:0000256" key="10">
    <source>
        <dbReference type="PIRSR" id="PIRSR601382-3"/>
    </source>
</evidence>
<accession>A0AAD9MPA4</accession>
<comment type="pathway">
    <text evidence="2">Protein modification; protein glycosylation.</text>
</comment>
<feature type="compositionally biased region" description="Polar residues" evidence="12">
    <location>
        <begin position="21"/>
        <end position="32"/>
    </location>
</feature>
<sequence length="600" mass="65310">MAGQKPTSSVARRARRHTAEVRQQNQRPTTYEFSNEQSAARCRSVGLCESAQLSCSVADRVASDRTVRDCALSNTTTPSARAEAIRHAISSSFAAYRACAWGADELAPLHCNGAKTAGLGLGLVSSLPFLRLLGLDDHWQAGAAWVAEQDWSGPLVNETDLIADTYASTKFGLGPLMSAYAMSGKSVSRQTRQAFLQRANELGSMLLPAVADSASEFPLRMINRTTGQPMLHARLGNETTPGDVAAVVLEWTLLSRFTGNRRFEQDAHAMLAALMEEGAEHKGLVRGKVNTSTGEFTGLHYVIGSETVEYYDTLLKLWILLGKRDASLKHAPVRQTMVRVSARKLWYVGEVTVSDGRQWTKMQHAACALPGLLMLARAHGLDTRVAGADRNSPAGASDLRLARELMQACYEGHRSMPTGLAPARWHWLATVPDGNPRGVAHFVVNSGDGAADLGPETASSLYLLWKTTGDARYRDWAWMLFRTLQRWARAERGECRGARCKRLKGEAAGYLAVGDVQKVPPVTRDAQPARVLATLSYLWLTQADRAEGCTGDACRLGLRQARAGAEDRSIVRLKDHVFVAEGYPLPLASSRIVRGASVKA</sequence>
<feature type="compositionally biased region" description="Polar residues" evidence="12">
    <location>
        <begin position="1"/>
        <end position="10"/>
    </location>
</feature>
<dbReference type="PANTHER" id="PTHR11742">
    <property type="entry name" value="MANNOSYL-OLIGOSACCHARIDE ALPHA-1,2-MANNOSIDASE-RELATED"/>
    <property type="match status" value="1"/>
</dbReference>
<evidence type="ECO:0000313" key="13">
    <source>
        <dbReference type="EMBL" id="KAK2080701.1"/>
    </source>
</evidence>
<comment type="cofactor">
    <cofactor evidence="1">
        <name>Ca(2+)</name>
        <dbReference type="ChEBI" id="CHEBI:29108"/>
    </cofactor>
</comment>
<comment type="caution">
    <text evidence="13">The sequence shown here is derived from an EMBL/GenBank/DDBJ whole genome shotgun (WGS) entry which is preliminary data.</text>
</comment>
<evidence type="ECO:0000256" key="7">
    <source>
        <dbReference type="ARBA" id="ARBA00023157"/>
    </source>
</evidence>
<keyword evidence="7 10" id="KW-1015">Disulfide bond</keyword>
<evidence type="ECO:0000256" key="11">
    <source>
        <dbReference type="RuleBase" id="RU361193"/>
    </source>
</evidence>
<evidence type="ECO:0000256" key="4">
    <source>
        <dbReference type="ARBA" id="ARBA00022723"/>
    </source>
</evidence>
<protein>
    <recommendedName>
        <fullName evidence="11">alpha-1,2-Mannosidase</fullName>
        <ecNumber evidence="11">3.2.1.-</ecNumber>
    </recommendedName>
</protein>
<gene>
    <name evidence="13" type="ORF">QBZ16_000555</name>
</gene>
<evidence type="ECO:0000313" key="14">
    <source>
        <dbReference type="Proteomes" id="UP001255856"/>
    </source>
</evidence>
<keyword evidence="11" id="KW-0326">Glycosidase</keyword>
<dbReference type="AlphaFoldDB" id="A0AAD9MPA4"/>
<comment type="similarity">
    <text evidence="3 11">Belongs to the glycosyl hydrolase 47 family.</text>
</comment>
<dbReference type="InterPro" id="IPR001382">
    <property type="entry name" value="Glyco_hydro_47"/>
</dbReference>
<evidence type="ECO:0000256" key="3">
    <source>
        <dbReference type="ARBA" id="ARBA00007658"/>
    </source>
</evidence>
<dbReference type="GO" id="GO:0004571">
    <property type="term" value="F:mannosyl-oligosaccharide 1,2-alpha-mannosidase activity"/>
    <property type="evidence" value="ECO:0007669"/>
    <property type="project" value="UniProtKB-EC"/>
</dbReference>
<comment type="catalytic activity">
    <reaction evidence="8">
        <text>N(4)-(alpha-D-Man-(1-&gt;2)-alpha-D-Man-(1-&gt;2)-alpha-D-Man-(1-&gt;3)-[alpha-D-Man-(1-&gt;3)-[alpha-D-Man-(1-&gt;2)-alpha-D-Man-(1-&gt;6)]-alpha-D-Man-(1-&gt;6)]-beta-D-Man-(1-&gt;4)-beta-D-GlcNAc-(1-&gt;4)-beta-D-GlcNAc)-L-asparaginyl-[protein] (N-glucan mannose isomer 8A1,2,3B1,3) + 3 H2O = N(4)-(alpha-D-Man-(1-&gt;3)-[alpha-D-Man-(1-&gt;3)-[alpha-D-Man-(1-&gt;6)]-alpha-D-Man-(1-&gt;6)]-beta-D-Man-(1-&gt;4)-beta-D-GlcNAc-(1-&gt;4)-beta-D-GlcNAc)-L-asparaginyl-[protein] (N-glucan mannose isomer 5A1,2) + 3 beta-D-mannose</text>
        <dbReference type="Rhea" id="RHEA:56028"/>
        <dbReference type="Rhea" id="RHEA-COMP:14358"/>
        <dbReference type="Rhea" id="RHEA-COMP:14367"/>
        <dbReference type="ChEBI" id="CHEBI:15377"/>
        <dbReference type="ChEBI" id="CHEBI:28563"/>
        <dbReference type="ChEBI" id="CHEBI:59087"/>
        <dbReference type="ChEBI" id="CHEBI:60628"/>
        <dbReference type="EC" id="3.2.1.113"/>
    </reaction>
</comment>
<feature type="disulfide bond" evidence="10">
    <location>
        <begin position="367"/>
        <end position="409"/>
    </location>
</feature>
<keyword evidence="5 11" id="KW-0378">Hydrolase</keyword>
<keyword evidence="4" id="KW-0479">Metal-binding</keyword>
<dbReference type="EMBL" id="JASFZW010000001">
    <property type="protein sequence ID" value="KAK2080701.1"/>
    <property type="molecule type" value="Genomic_DNA"/>
</dbReference>
<dbReference type="Gene3D" id="1.50.10.10">
    <property type="match status" value="1"/>
</dbReference>
<evidence type="ECO:0000256" key="8">
    <source>
        <dbReference type="ARBA" id="ARBA00047669"/>
    </source>
</evidence>
<dbReference type="InterPro" id="IPR012341">
    <property type="entry name" value="6hp_glycosidase-like_sf"/>
</dbReference>
<evidence type="ECO:0000256" key="6">
    <source>
        <dbReference type="ARBA" id="ARBA00022837"/>
    </source>
</evidence>
<dbReference type="GO" id="GO:0016020">
    <property type="term" value="C:membrane"/>
    <property type="evidence" value="ECO:0007669"/>
    <property type="project" value="InterPro"/>
</dbReference>
<dbReference type="GO" id="GO:0005509">
    <property type="term" value="F:calcium ion binding"/>
    <property type="evidence" value="ECO:0007669"/>
    <property type="project" value="InterPro"/>
</dbReference>
<dbReference type="InterPro" id="IPR050749">
    <property type="entry name" value="Glycosyl_Hydrolase_47"/>
</dbReference>
<evidence type="ECO:0000256" key="5">
    <source>
        <dbReference type="ARBA" id="ARBA00022801"/>
    </source>
</evidence>
<keyword evidence="14" id="KW-1185">Reference proteome</keyword>
<dbReference type="PRINTS" id="PR00747">
    <property type="entry name" value="GLYHDRLASE47"/>
</dbReference>
<dbReference type="Proteomes" id="UP001255856">
    <property type="component" value="Unassembled WGS sequence"/>
</dbReference>
<dbReference type="Pfam" id="PF01532">
    <property type="entry name" value="Glyco_hydro_47"/>
    <property type="match status" value="1"/>
</dbReference>
<organism evidence="13 14">
    <name type="scientific">Prototheca wickerhamii</name>
    <dbReference type="NCBI Taxonomy" id="3111"/>
    <lineage>
        <taxon>Eukaryota</taxon>
        <taxon>Viridiplantae</taxon>
        <taxon>Chlorophyta</taxon>
        <taxon>core chlorophytes</taxon>
        <taxon>Trebouxiophyceae</taxon>
        <taxon>Chlorellales</taxon>
        <taxon>Chlorellaceae</taxon>
        <taxon>Prototheca</taxon>
    </lineage>
</organism>